<evidence type="ECO:0000313" key="1">
    <source>
        <dbReference type="EMBL" id="SOB53172.1"/>
    </source>
</evidence>
<dbReference type="Proteomes" id="UP000219564">
    <property type="component" value="Unassembled WGS sequence"/>
</dbReference>
<comment type="caution">
    <text evidence="1">The sequence shown here is derived from an EMBL/GenBank/DDBJ whole genome shotgun (WGS) entry which is preliminary data.</text>
</comment>
<name>A0AAX2HA72_9PSED</name>
<accession>A0AAX2HA72</accession>
<gene>
    <name evidence="1" type="ORF">PLUA15_290059</name>
</gene>
<reference evidence="1 2" key="1">
    <citation type="submission" date="2017-08" db="EMBL/GenBank/DDBJ databases">
        <authorList>
            <person name="Chaillou S."/>
        </authorList>
    </citation>
    <scope>NUCLEOTIDE SEQUENCE [LARGE SCALE GENOMIC DNA]</scope>
    <source>
        <strain evidence="1 2">MFPA15A1205</strain>
    </source>
</reference>
<protein>
    <submittedName>
        <fullName evidence="1">Uncharacterized protein</fullName>
    </submittedName>
</protein>
<sequence>MARVYIIPDDNDLRWVRFVRQHMRQHYPPHLNRLADSPSWNGHLNICAFHWPLWPSW</sequence>
<organism evidence="1 2">
    <name type="scientific">Pseudomonas lundensis</name>
    <dbReference type="NCBI Taxonomy" id="86185"/>
    <lineage>
        <taxon>Bacteria</taxon>
        <taxon>Pseudomonadati</taxon>
        <taxon>Pseudomonadota</taxon>
        <taxon>Gammaproteobacteria</taxon>
        <taxon>Pseudomonadales</taxon>
        <taxon>Pseudomonadaceae</taxon>
        <taxon>Pseudomonas</taxon>
    </lineage>
</organism>
<evidence type="ECO:0000313" key="2">
    <source>
        <dbReference type="Proteomes" id="UP000219564"/>
    </source>
</evidence>
<dbReference type="AlphaFoldDB" id="A0AAX2HA72"/>
<proteinExistence type="predicted"/>
<dbReference type="EMBL" id="OBKZ01000022">
    <property type="protein sequence ID" value="SOB53172.1"/>
    <property type="molecule type" value="Genomic_DNA"/>
</dbReference>